<sequence length="84" mass="9776">MLLLTAYDAHIVHKQSIKAEESVLEEDTQRENINNGEERGNSERALEGVREKHKDILEKLELNLESAREQSKGREEEPDHPERE</sequence>
<evidence type="ECO:0000256" key="1">
    <source>
        <dbReference type="SAM" id="MobiDB-lite"/>
    </source>
</evidence>
<proteinExistence type="predicted"/>
<feature type="compositionally biased region" description="Basic and acidic residues" evidence="1">
    <location>
        <begin position="36"/>
        <end position="50"/>
    </location>
</feature>
<dbReference type="Proteomes" id="UP000178532">
    <property type="component" value="Unassembled WGS sequence"/>
</dbReference>
<dbReference type="STRING" id="1798495.A3C19_00955"/>
<name>A0A1F6DJJ2_9BACT</name>
<dbReference type="AlphaFoldDB" id="A0A1F6DJJ2"/>
<reference evidence="2 3" key="1">
    <citation type="journal article" date="2016" name="Nat. Commun.">
        <title>Thousands of microbial genomes shed light on interconnected biogeochemical processes in an aquifer system.</title>
        <authorList>
            <person name="Anantharaman K."/>
            <person name="Brown C.T."/>
            <person name="Hug L.A."/>
            <person name="Sharon I."/>
            <person name="Castelle C.J."/>
            <person name="Probst A.J."/>
            <person name="Thomas B.C."/>
            <person name="Singh A."/>
            <person name="Wilkins M.J."/>
            <person name="Karaoz U."/>
            <person name="Brodie E.L."/>
            <person name="Williams K.H."/>
            <person name="Hubbard S.S."/>
            <person name="Banfield J.F."/>
        </authorList>
    </citation>
    <scope>NUCLEOTIDE SEQUENCE [LARGE SCALE GENOMIC DNA]</scope>
</reference>
<feature type="region of interest" description="Disordered" evidence="1">
    <location>
        <begin position="63"/>
        <end position="84"/>
    </location>
</feature>
<gene>
    <name evidence="2" type="ORF">A3C19_00955</name>
</gene>
<evidence type="ECO:0000313" key="3">
    <source>
        <dbReference type="Proteomes" id="UP000178532"/>
    </source>
</evidence>
<dbReference type="EMBL" id="MFLI01000019">
    <property type="protein sequence ID" value="OGG61581.1"/>
    <property type="molecule type" value="Genomic_DNA"/>
</dbReference>
<accession>A0A1F6DJJ2</accession>
<feature type="region of interest" description="Disordered" evidence="1">
    <location>
        <begin position="18"/>
        <end position="50"/>
    </location>
</feature>
<comment type="caution">
    <text evidence="2">The sequence shown here is derived from an EMBL/GenBank/DDBJ whole genome shotgun (WGS) entry which is preliminary data.</text>
</comment>
<protein>
    <submittedName>
        <fullName evidence="2">Uncharacterized protein</fullName>
    </submittedName>
</protein>
<evidence type="ECO:0000313" key="2">
    <source>
        <dbReference type="EMBL" id="OGG61581.1"/>
    </source>
</evidence>
<organism evidence="2 3">
    <name type="scientific">Candidatus Kaiserbacteria bacterium RIFCSPHIGHO2_02_FULL_54_22</name>
    <dbReference type="NCBI Taxonomy" id="1798495"/>
    <lineage>
        <taxon>Bacteria</taxon>
        <taxon>Candidatus Kaiseribacteriota</taxon>
    </lineage>
</organism>